<feature type="domain" description="FAD dependent oxidoreductase" evidence="6">
    <location>
        <begin position="9"/>
        <end position="368"/>
    </location>
</feature>
<dbReference type="OrthoDB" id="9801699at2"/>
<comment type="similarity">
    <text evidence="5">Belongs to the L2HGDH family.</text>
</comment>
<dbReference type="Gene3D" id="3.30.9.10">
    <property type="entry name" value="D-Amino Acid Oxidase, subunit A, domain 2"/>
    <property type="match status" value="1"/>
</dbReference>
<reference evidence="7 8" key="1">
    <citation type="submission" date="2014-07" db="EMBL/GenBank/DDBJ databases">
        <authorList>
            <person name="McCorrison J."/>
            <person name="Sanka R."/>
            <person name="Torralba M."/>
            <person name="Gillis M."/>
            <person name="Haft D.H."/>
            <person name="Methe B."/>
            <person name="Sutton G."/>
            <person name="Nelson K.E."/>
        </authorList>
    </citation>
    <scope>NUCLEOTIDE SEQUENCE [LARGE SCALE GENOMIC DNA]</scope>
    <source>
        <strain evidence="7 8">DNF00040</strain>
    </source>
</reference>
<name>A0A095Z9D7_9BURK</name>
<comment type="cofactor">
    <cofactor evidence="1">
        <name>FAD</name>
        <dbReference type="ChEBI" id="CHEBI:57692"/>
    </cofactor>
</comment>
<keyword evidence="2" id="KW-0285">Flavoprotein</keyword>
<sequence>MSSSVDIECIVVGAGVVGLAIARALAQQGKEVLIVEAAAQFGSGISSRNSEVIHAGLYYPPNSLKAKLCIKGKALLYDFCERRQIPHQRLGKLLVATEAAEIAQLMAIKNNAKASGVHDLVLLQASDIATLEPELHAELALFSPSTGIVDSHALMLALLAEAEHAGAQLVLKTPLKQLSIQGANHFICSFDDTSQTQLSCANLINASGLYATELAKQFRGLEQQYIPTAYYYCKGRYFSYTGKAPFKHLIYPMPDKDGLGIHLTLDLGGQIKFGPDVCWQAQENYQVEAEQARIFYEAVRRYWPSLQEGSLQPAYTGIRPKLSAAGHTAADFIISTEAVHGISGLVNLFGIESPGLTAALAIAEEVANHL</sequence>
<dbReference type="Gene3D" id="3.50.50.60">
    <property type="entry name" value="FAD/NAD(P)-binding domain"/>
    <property type="match status" value="1"/>
</dbReference>
<keyword evidence="4" id="KW-0560">Oxidoreductase</keyword>
<dbReference type="PANTHER" id="PTHR43104">
    <property type="entry name" value="L-2-HYDROXYGLUTARATE DEHYDROGENASE, MITOCHONDRIAL"/>
    <property type="match status" value="1"/>
</dbReference>
<evidence type="ECO:0000256" key="1">
    <source>
        <dbReference type="ARBA" id="ARBA00001974"/>
    </source>
</evidence>
<evidence type="ECO:0000256" key="2">
    <source>
        <dbReference type="ARBA" id="ARBA00022630"/>
    </source>
</evidence>
<evidence type="ECO:0000256" key="4">
    <source>
        <dbReference type="ARBA" id="ARBA00023002"/>
    </source>
</evidence>
<dbReference type="GO" id="GO:0047545">
    <property type="term" value="F:(S)-2-hydroxyglutarate dehydrogenase activity"/>
    <property type="evidence" value="ECO:0007669"/>
    <property type="project" value="TreeGrafter"/>
</dbReference>
<dbReference type="AlphaFoldDB" id="A0A095Z9D7"/>
<evidence type="ECO:0000256" key="5">
    <source>
        <dbReference type="ARBA" id="ARBA00037941"/>
    </source>
</evidence>
<dbReference type="Pfam" id="PF01266">
    <property type="entry name" value="DAO"/>
    <property type="match status" value="1"/>
</dbReference>
<organism evidence="7 8">
    <name type="scientific">Oligella urethralis DNF00040</name>
    <dbReference type="NCBI Taxonomy" id="1401065"/>
    <lineage>
        <taxon>Bacteria</taxon>
        <taxon>Pseudomonadati</taxon>
        <taxon>Pseudomonadota</taxon>
        <taxon>Betaproteobacteria</taxon>
        <taxon>Burkholderiales</taxon>
        <taxon>Alcaligenaceae</taxon>
        <taxon>Oligella</taxon>
    </lineage>
</organism>
<dbReference type="InterPro" id="IPR036188">
    <property type="entry name" value="FAD/NAD-bd_sf"/>
</dbReference>
<gene>
    <name evidence="7" type="ORF">HMPREF2130_05040</name>
</gene>
<dbReference type="eggNOG" id="COG0579">
    <property type="taxonomic scope" value="Bacteria"/>
</dbReference>
<accession>A0A095Z9D7</accession>
<comment type="caution">
    <text evidence="7">The sequence shown here is derived from an EMBL/GenBank/DDBJ whole genome shotgun (WGS) entry which is preliminary data.</text>
</comment>
<proteinExistence type="inferred from homology"/>
<evidence type="ECO:0000313" key="7">
    <source>
        <dbReference type="EMBL" id="KGF30966.1"/>
    </source>
</evidence>
<protein>
    <submittedName>
        <fullName evidence="7">FAD-dependent oxidoreductase</fullName>
    </submittedName>
</protein>
<evidence type="ECO:0000313" key="8">
    <source>
        <dbReference type="Proteomes" id="UP000029629"/>
    </source>
</evidence>
<dbReference type="RefSeq" id="WP_036558710.1">
    <property type="nucleotide sequence ID" value="NZ_JRNI01000018.1"/>
</dbReference>
<dbReference type="PANTHER" id="PTHR43104:SF4">
    <property type="entry name" value="L-2-HYDROXYGLUTARATE DEHYDROGENASE, MITOCHONDRIAL"/>
    <property type="match status" value="1"/>
</dbReference>
<keyword evidence="3" id="KW-0274">FAD</keyword>
<keyword evidence="8" id="KW-1185">Reference proteome</keyword>
<dbReference type="EMBL" id="JRNI01000018">
    <property type="protein sequence ID" value="KGF30966.1"/>
    <property type="molecule type" value="Genomic_DNA"/>
</dbReference>
<evidence type="ECO:0000256" key="3">
    <source>
        <dbReference type="ARBA" id="ARBA00022827"/>
    </source>
</evidence>
<dbReference type="InterPro" id="IPR006076">
    <property type="entry name" value="FAD-dep_OxRdtase"/>
</dbReference>
<evidence type="ECO:0000259" key="6">
    <source>
        <dbReference type="Pfam" id="PF01266"/>
    </source>
</evidence>
<dbReference type="SUPFAM" id="SSF51905">
    <property type="entry name" value="FAD/NAD(P)-binding domain"/>
    <property type="match status" value="1"/>
</dbReference>
<dbReference type="Proteomes" id="UP000029629">
    <property type="component" value="Unassembled WGS sequence"/>
</dbReference>